<proteinExistence type="predicted"/>
<comment type="caution">
    <text evidence="1">The sequence shown here is derived from an EMBL/GenBank/DDBJ whole genome shotgun (WGS) entry which is preliminary data.</text>
</comment>
<sequence>MASDSFSKNVMITFMVALFLVSAASVSAQTGAVPPSTTPSSEPGAAFSLSAFTSVAGFSIILSVLALLNH</sequence>
<protein>
    <submittedName>
        <fullName evidence="1">Uncharacterized protein</fullName>
    </submittedName>
</protein>
<name>A0ACC1BMD1_9ROSI</name>
<evidence type="ECO:0000313" key="1">
    <source>
        <dbReference type="EMBL" id="KAJ0100085.1"/>
    </source>
</evidence>
<dbReference type="EMBL" id="CM047900">
    <property type="protein sequence ID" value="KAJ0100085.1"/>
    <property type="molecule type" value="Genomic_DNA"/>
</dbReference>
<keyword evidence="2" id="KW-1185">Reference proteome</keyword>
<dbReference type="Proteomes" id="UP001164250">
    <property type="component" value="Chromosome 4"/>
</dbReference>
<evidence type="ECO:0000313" key="2">
    <source>
        <dbReference type="Proteomes" id="UP001164250"/>
    </source>
</evidence>
<reference evidence="2" key="1">
    <citation type="journal article" date="2023" name="G3 (Bethesda)">
        <title>Genome assembly and association tests identify interacting loci associated with vigor, precocity, and sex in interspecific pistachio rootstocks.</title>
        <authorList>
            <person name="Palmer W."/>
            <person name="Jacygrad E."/>
            <person name="Sagayaradj S."/>
            <person name="Cavanaugh K."/>
            <person name="Han R."/>
            <person name="Bertier L."/>
            <person name="Beede B."/>
            <person name="Kafkas S."/>
            <person name="Golino D."/>
            <person name="Preece J."/>
            <person name="Michelmore R."/>
        </authorList>
    </citation>
    <scope>NUCLEOTIDE SEQUENCE [LARGE SCALE GENOMIC DNA]</scope>
</reference>
<gene>
    <name evidence="1" type="ORF">Patl1_20577</name>
</gene>
<organism evidence="1 2">
    <name type="scientific">Pistacia atlantica</name>
    <dbReference type="NCBI Taxonomy" id="434234"/>
    <lineage>
        <taxon>Eukaryota</taxon>
        <taxon>Viridiplantae</taxon>
        <taxon>Streptophyta</taxon>
        <taxon>Embryophyta</taxon>
        <taxon>Tracheophyta</taxon>
        <taxon>Spermatophyta</taxon>
        <taxon>Magnoliopsida</taxon>
        <taxon>eudicotyledons</taxon>
        <taxon>Gunneridae</taxon>
        <taxon>Pentapetalae</taxon>
        <taxon>rosids</taxon>
        <taxon>malvids</taxon>
        <taxon>Sapindales</taxon>
        <taxon>Anacardiaceae</taxon>
        <taxon>Pistacia</taxon>
    </lineage>
</organism>
<accession>A0ACC1BMD1</accession>